<name>A0A150PZ09_SORCE</name>
<dbReference type="GO" id="GO:0016020">
    <property type="term" value="C:membrane"/>
    <property type="evidence" value="ECO:0007669"/>
    <property type="project" value="UniProtKB-SubCell"/>
</dbReference>
<feature type="domain" description="Fatty acid desaturase" evidence="13">
    <location>
        <begin position="6"/>
        <end position="229"/>
    </location>
</feature>
<keyword evidence="6 12" id="KW-1133">Transmembrane helix</keyword>
<comment type="similarity">
    <text evidence="2">Belongs to the fatty acid desaturase type 2 family.</text>
</comment>
<protein>
    <submittedName>
        <fullName evidence="14">Fatty acid desaturase</fullName>
    </submittedName>
</protein>
<dbReference type="Proteomes" id="UP000075604">
    <property type="component" value="Unassembled WGS sequence"/>
</dbReference>
<keyword evidence="10 12" id="KW-0472">Membrane</keyword>
<dbReference type="PANTHER" id="PTHR11351:SF31">
    <property type="entry name" value="DESATURASE 1, ISOFORM A-RELATED"/>
    <property type="match status" value="1"/>
</dbReference>
<keyword evidence="8" id="KW-0408">Iron</keyword>
<comment type="caution">
    <text evidence="14">The sequence shown here is derived from an EMBL/GenBank/DDBJ whole genome shotgun (WGS) entry which is preliminary data.</text>
</comment>
<keyword evidence="7" id="KW-0560">Oxidoreductase</keyword>
<keyword evidence="11" id="KW-0275">Fatty acid biosynthesis</keyword>
<keyword evidence="4 12" id="KW-0812">Transmembrane</keyword>
<evidence type="ECO:0000256" key="6">
    <source>
        <dbReference type="ARBA" id="ARBA00022989"/>
    </source>
</evidence>
<feature type="transmembrane region" description="Helical" evidence="12">
    <location>
        <begin position="6"/>
        <end position="22"/>
    </location>
</feature>
<dbReference type="CDD" id="cd03505">
    <property type="entry name" value="Delta9-FADS-like"/>
    <property type="match status" value="1"/>
</dbReference>
<evidence type="ECO:0000313" key="14">
    <source>
        <dbReference type="EMBL" id="KYF60944.1"/>
    </source>
</evidence>
<organism evidence="14 15">
    <name type="scientific">Sorangium cellulosum</name>
    <name type="common">Polyangium cellulosum</name>
    <dbReference type="NCBI Taxonomy" id="56"/>
    <lineage>
        <taxon>Bacteria</taxon>
        <taxon>Pseudomonadati</taxon>
        <taxon>Myxococcota</taxon>
        <taxon>Polyangia</taxon>
        <taxon>Polyangiales</taxon>
        <taxon>Polyangiaceae</taxon>
        <taxon>Sorangium</taxon>
    </lineage>
</organism>
<evidence type="ECO:0000256" key="5">
    <source>
        <dbReference type="ARBA" id="ARBA00022832"/>
    </source>
</evidence>
<evidence type="ECO:0000259" key="13">
    <source>
        <dbReference type="Pfam" id="PF00487"/>
    </source>
</evidence>
<reference evidence="14 15" key="1">
    <citation type="submission" date="2014-02" db="EMBL/GenBank/DDBJ databases">
        <title>The small core and large imbalanced accessory genome model reveals a collaborative survival strategy of Sorangium cellulosum strains in nature.</title>
        <authorList>
            <person name="Han K."/>
            <person name="Peng R."/>
            <person name="Blom J."/>
            <person name="Li Y.-Z."/>
        </authorList>
    </citation>
    <scope>NUCLEOTIDE SEQUENCE [LARGE SCALE GENOMIC DNA]</scope>
    <source>
        <strain evidence="14 15">So0157-18</strain>
    </source>
</reference>
<dbReference type="AlphaFoldDB" id="A0A150PZ09"/>
<keyword evidence="3" id="KW-0444">Lipid biosynthesis</keyword>
<keyword evidence="9" id="KW-0443">Lipid metabolism</keyword>
<gene>
    <name evidence="14" type="ORF">BE04_32930</name>
</gene>
<evidence type="ECO:0000256" key="8">
    <source>
        <dbReference type="ARBA" id="ARBA00023004"/>
    </source>
</evidence>
<dbReference type="GO" id="GO:0016717">
    <property type="term" value="F:oxidoreductase activity, acting on paired donors, with oxidation of a pair of donors resulting in the reduction of molecular oxygen to two molecules of water"/>
    <property type="evidence" value="ECO:0007669"/>
    <property type="project" value="InterPro"/>
</dbReference>
<accession>A0A150PZ09</accession>
<evidence type="ECO:0000313" key="15">
    <source>
        <dbReference type="Proteomes" id="UP000075604"/>
    </source>
</evidence>
<evidence type="ECO:0000256" key="4">
    <source>
        <dbReference type="ARBA" id="ARBA00022692"/>
    </source>
</evidence>
<dbReference type="PANTHER" id="PTHR11351">
    <property type="entry name" value="ACYL-COA DESATURASE"/>
    <property type="match status" value="1"/>
</dbReference>
<dbReference type="GO" id="GO:0006633">
    <property type="term" value="P:fatty acid biosynthetic process"/>
    <property type="evidence" value="ECO:0007669"/>
    <property type="project" value="UniProtKB-KW"/>
</dbReference>
<evidence type="ECO:0000256" key="11">
    <source>
        <dbReference type="ARBA" id="ARBA00023160"/>
    </source>
</evidence>
<evidence type="ECO:0000256" key="3">
    <source>
        <dbReference type="ARBA" id="ARBA00022516"/>
    </source>
</evidence>
<comment type="subcellular location">
    <subcellularLocation>
        <location evidence="1">Membrane</location>
        <topology evidence="1">Multi-pass membrane protein</topology>
    </subcellularLocation>
</comment>
<keyword evidence="5" id="KW-0276">Fatty acid metabolism</keyword>
<evidence type="ECO:0000256" key="12">
    <source>
        <dbReference type="SAM" id="Phobius"/>
    </source>
</evidence>
<dbReference type="InterPro" id="IPR015876">
    <property type="entry name" value="Acyl-CoA_DS"/>
</dbReference>
<dbReference type="InterPro" id="IPR005804">
    <property type="entry name" value="FA_desaturase_dom"/>
</dbReference>
<evidence type="ECO:0000256" key="2">
    <source>
        <dbReference type="ARBA" id="ARBA00008749"/>
    </source>
</evidence>
<evidence type="ECO:0000256" key="1">
    <source>
        <dbReference type="ARBA" id="ARBA00004141"/>
    </source>
</evidence>
<evidence type="ECO:0000256" key="7">
    <source>
        <dbReference type="ARBA" id="ARBA00023002"/>
    </source>
</evidence>
<proteinExistence type="inferred from homology"/>
<evidence type="ECO:0000256" key="9">
    <source>
        <dbReference type="ARBA" id="ARBA00023098"/>
    </source>
</evidence>
<evidence type="ECO:0000256" key="10">
    <source>
        <dbReference type="ARBA" id="ARBA00023136"/>
    </source>
</evidence>
<dbReference type="Pfam" id="PF00487">
    <property type="entry name" value="FA_desaturase"/>
    <property type="match status" value="1"/>
</dbReference>
<feature type="transmembrane region" description="Helical" evidence="12">
    <location>
        <begin position="131"/>
        <end position="154"/>
    </location>
</feature>
<sequence length="257" mass="30255">MEIAIVLIAHSTLSVFFQTFFLHRYASHRMFTMSKRWERTFHFLTYLTQGSSYLVPWVYAILHRMHHAYSDTPKDPHSPRYYSSVVPMMLDTAKRYDAIYDGTADVEPRFRGGYPEWRTLDRIGNSWISRLAWGTGYVVFYAAFASHWWQFLFLPLHWTMGPLHGAIVNWCGHRYGYRNFNSDDDSRNTLALDLVTLGELFQNNHHKYAMSPNFAVRWFEIDPAYQVIRVLAWLGILQMSDKRQVARLEPEVARAEG</sequence>
<dbReference type="EMBL" id="JELX01000849">
    <property type="protein sequence ID" value="KYF60944.1"/>
    <property type="molecule type" value="Genomic_DNA"/>
</dbReference>